<sequence>RIIGPITGVITASTMEASMASVGDIELQLLSSSPVLQSQGFSNLLIAIKASKELNEKAPFFALLWKALCFGSEAEVSWIMAILPMYINDSILSKEEVINECLIALTRRLKISQIIRFLFSISDDFIDCALVIVRQASNSKRGELLAQLKLQPLERCFPCIMRLVLGDELSLMEKHNLIYFVLSKGSANYVDKLACFEEIIPYDMLEVSTESAIRNLLILRKSEQFSTELLSSIQLNYTICLFSICEQLTRGPIEHSLAIIRNPSFPVHPSLLSALTTLYACISEWSRNPSMLRLSMIDAKQYVKDALANARAAQLPVALVESTNIDCSLGDYLVCIGESDECLRFFLKVWLEAPIDTVTVLSVNFLVGLLSKVNAGNIEVFMQLFTKFAVNNPSLVNEIFFVVLPLYSRPDLPKDAILQCMAQLAAQRSVIGPVLKFLLTISQQHKCAERLKAIELIGDIWSRHENILDQITALTTIDDSKGDLAFEHAKMHLIRRICQQSDRAEEFLPRLSALSNTDGPLLPDAIFAIADLCHAEVLDVSAVLKQLDARIRQSHNDNALIPYCYLLATSVADPEQEEVLYECIRKLWELKGHPVSEVRSAAWKALSSFDLISIKSALNGTQEALFSTWIRTVNWKNAYLQQKEVAQEFGHFIHEMIAYEIEDFGRMLYTRAMNANRISPIIETASRLRDAINKAPGVVQLSLLDASSADLQRSNKRFSSRLQHLYRLFIQVDDPGEDDWRPIVKYFGAWKMAICSTYDILFRTRQTHPSRDLTPNWARDQLCETMKYALSQDQRAQVNVIVALTFLASKCEFERSWTISTLEYLLLCCNAEHVCRSPPLFQQKISYRHSWYSKIRLATALFCSKLDIETRCFFADLEGDIWGSKGRTNWIDRWAWSVISDSDDRENEGIICVTSYLLRFSCWNMDVIDSMCSRSEAIAIGYVVGAEPVMIGCLVDQMRLDASAEERFLELANTTELETIQLEAFFESFSNMSDESKQKHMTMLAKKAEKEAKENGEEARKVAAIVEGLSWCHLCTTALSAEDLPTRYKSLPDDSILRVVVDALIDDSCKSADLANLRKALLESLIDQQRKSDQRVLPPLDWRFLYSYCNLKNSELESLVIALSIQQNAYKVLCRVLSLHHHSPLSLRSASVISSQLEALQCNLSSFQMRVVITLLFETALANDCHSEILKRLAAFSSCNTDIIEKWAKKIPPILYASSIRHAMYECFIDVAVPEHIYSDDAMLAVWAITKCSIRVDLRSLTRFLRLISNERRATSFLISAYNFRKLTIEERIALMLQLVSLSRIDASSWKDGFLYWRVFVALCNTDRSSEIPLALFSTSDQITWDYAERRVCDHFRSLRLIRKFCVQIDKISYLFSDILLALNDERGDVAADRIREIAKELLRITLAVERTSMIENLNETHLWNEIFA</sequence>
<evidence type="ECO:0000313" key="2">
    <source>
        <dbReference type="WBParaSite" id="PgR018_g112_t01"/>
    </source>
</evidence>
<reference evidence="2" key="1">
    <citation type="submission" date="2022-11" db="UniProtKB">
        <authorList>
            <consortium name="WormBaseParasite"/>
        </authorList>
    </citation>
    <scope>IDENTIFICATION</scope>
</reference>
<evidence type="ECO:0000313" key="1">
    <source>
        <dbReference type="Proteomes" id="UP000887569"/>
    </source>
</evidence>
<accession>A0A915AZI9</accession>
<dbReference type="WBParaSite" id="PgR018_g112_t01">
    <property type="protein sequence ID" value="PgR018_g112_t01"/>
    <property type="gene ID" value="PgR018_g112"/>
</dbReference>
<name>A0A915AZI9_PARUN</name>
<dbReference type="Proteomes" id="UP000887569">
    <property type="component" value="Unplaced"/>
</dbReference>
<protein>
    <submittedName>
        <fullName evidence="2">DUF3730 domain-containing protein</fullName>
    </submittedName>
</protein>
<proteinExistence type="predicted"/>
<keyword evidence="1" id="KW-1185">Reference proteome</keyword>
<organism evidence="1 2">
    <name type="scientific">Parascaris univalens</name>
    <name type="common">Nematode worm</name>
    <dbReference type="NCBI Taxonomy" id="6257"/>
    <lineage>
        <taxon>Eukaryota</taxon>
        <taxon>Metazoa</taxon>
        <taxon>Ecdysozoa</taxon>
        <taxon>Nematoda</taxon>
        <taxon>Chromadorea</taxon>
        <taxon>Rhabditida</taxon>
        <taxon>Spirurina</taxon>
        <taxon>Ascaridomorpha</taxon>
        <taxon>Ascaridoidea</taxon>
        <taxon>Ascarididae</taxon>
        <taxon>Parascaris</taxon>
    </lineage>
</organism>